<dbReference type="AlphaFoldDB" id="A0AAD8GLE8"/>
<evidence type="ECO:0000313" key="5">
    <source>
        <dbReference type="EMBL" id="KAK1348669.1"/>
    </source>
</evidence>
<comment type="caution">
    <text evidence="5">The sequence shown here is derived from an EMBL/GenBank/DDBJ whole genome shotgun (WGS) entry which is preliminary data.</text>
</comment>
<gene>
    <name evidence="5" type="ORF">POM88_054949</name>
</gene>
<organism evidence="5 6">
    <name type="scientific">Heracleum sosnowskyi</name>
    <dbReference type="NCBI Taxonomy" id="360622"/>
    <lineage>
        <taxon>Eukaryota</taxon>
        <taxon>Viridiplantae</taxon>
        <taxon>Streptophyta</taxon>
        <taxon>Embryophyta</taxon>
        <taxon>Tracheophyta</taxon>
        <taxon>Spermatophyta</taxon>
        <taxon>Magnoliopsida</taxon>
        <taxon>eudicotyledons</taxon>
        <taxon>Gunneridae</taxon>
        <taxon>Pentapetalae</taxon>
        <taxon>asterids</taxon>
        <taxon>campanulids</taxon>
        <taxon>Apiales</taxon>
        <taxon>Apiaceae</taxon>
        <taxon>Apioideae</taxon>
        <taxon>apioid superclade</taxon>
        <taxon>Tordylieae</taxon>
        <taxon>Tordyliinae</taxon>
        <taxon>Heracleum</taxon>
    </lineage>
</organism>
<dbReference type="Proteomes" id="UP001237642">
    <property type="component" value="Unassembled WGS sequence"/>
</dbReference>
<evidence type="ECO:0000256" key="3">
    <source>
        <dbReference type="SAM" id="Coils"/>
    </source>
</evidence>
<accession>A0AAD8GLE8</accession>
<reference evidence="5" key="2">
    <citation type="submission" date="2023-05" db="EMBL/GenBank/DDBJ databases">
        <authorList>
            <person name="Schelkunov M.I."/>
        </authorList>
    </citation>
    <scope>NUCLEOTIDE SEQUENCE</scope>
    <source>
        <strain evidence="5">Hsosn_3</strain>
        <tissue evidence="5">Leaf</tissue>
    </source>
</reference>
<sequence>MNGHYQHIVEKLLRLKDLYLKMNRTKDEFEVIYIKDSSSSICHMTTGFCPTMVKCPGWACAEIRGHATSCISNQEYYAIFLGYARANQGGRSREAPVTEWRKRLLWLGPWNAIISGFSFVEQSEEVQKFFAHPLETIQLATTDCTNGFEVRIGKQLDQATLKHLLIPSLGYAREQEYDTDCIRRILKHFYSNLSSPEDYSLIFKVAELVENYLAEVASDVNLKKSTFMSLAEMAFAASVETERLSDGLYRAIDTPEKHLVKDVISSDDGLVKPHEEEISKGVGGSCESRAMVQMERMNCKVTELEKECSVMKKEIWGIFGSKLKREKGGVWREMKRKFRCTSTTQDYDNCHVKKKKVYP</sequence>
<keyword evidence="6" id="KW-1185">Reference proteome</keyword>
<keyword evidence="1" id="KW-0833">Ubl conjugation pathway</keyword>
<proteinExistence type="inferred from homology"/>
<evidence type="ECO:0000256" key="1">
    <source>
        <dbReference type="ARBA" id="ARBA00022786"/>
    </source>
</evidence>
<reference evidence="5" key="1">
    <citation type="submission" date="2023-02" db="EMBL/GenBank/DDBJ databases">
        <title>Genome of toxic invasive species Heracleum sosnowskyi carries increased number of genes despite the absence of recent whole-genome duplications.</title>
        <authorList>
            <person name="Schelkunov M."/>
            <person name="Shtratnikova V."/>
            <person name="Makarenko M."/>
            <person name="Klepikova A."/>
            <person name="Omelchenko D."/>
            <person name="Novikova G."/>
            <person name="Obukhova E."/>
            <person name="Bogdanov V."/>
            <person name="Penin A."/>
            <person name="Logacheva M."/>
        </authorList>
    </citation>
    <scope>NUCLEOTIDE SEQUENCE</scope>
    <source>
        <strain evidence="5">Hsosn_3</strain>
        <tissue evidence="5">Leaf</tissue>
    </source>
</reference>
<dbReference type="PANTHER" id="PTHR32370">
    <property type="entry name" value="OS12G0117600 PROTEIN"/>
    <property type="match status" value="1"/>
</dbReference>
<dbReference type="EMBL" id="JAUIZM010000120">
    <property type="protein sequence ID" value="KAK1348669.1"/>
    <property type="molecule type" value="Genomic_DNA"/>
</dbReference>
<dbReference type="Pfam" id="PF03000">
    <property type="entry name" value="NPH3"/>
    <property type="match status" value="1"/>
</dbReference>
<evidence type="ECO:0000259" key="4">
    <source>
        <dbReference type="PROSITE" id="PS51649"/>
    </source>
</evidence>
<feature type="coiled-coil region" evidence="3">
    <location>
        <begin position="287"/>
        <end position="314"/>
    </location>
</feature>
<evidence type="ECO:0000313" key="6">
    <source>
        <dbReference type="Proteomes" id="UP001237642"/>
    </source>
</evidence>
<keyword evidence="3" id="KW-0175">Coiled coil</keyword>
<dbReference type="InterPro" id="IPR043454">
    <property type="entry name" value="NPH3/RPT2-like"/>
</dbReference>
<name>A0AAD8GLE8_9APIA</name>
<evidence type="ECO:0000256" key="2">
    <source>
        <dbReference type="PROSITE-ProRule" id="PRU00982"/>
    </source>
</evidence>
<dbReference type="PROSITE" id="PS51649">
    <property type="entry name" value="NPH3"/>
    <property type="match status" value="1"/>
</dbReference>
<feature type="domain" description="NPH3" evidence="4">
    <location>
        <begin position="140"/>
        <end position="310"/>
    </location>
</feature>
<protein>
    <recommendedName>
        <fullName evidence="4">NPH3 domain-containing protein</fullName>
    </recommendedName>
</protein>
<dbReference type="InterPro" id="IPR027356">
    <property type="entry name" value="NPH3_dom"/>
</dbReference>
<comment type="similarity">
    <text evidence="2">Belongs to the NPH3 family.</text>
</comment>